<dbReference type="AlphaFoldDB" id="A0A4R9BKQ8"/>
<dbReference type="EMBL" id="SOHM01000033">
    <property type="protein sequence ID" value="TFD86475.1"/>
    <property type="molecule type" value="Genomic_DNA"/>
</dbReference>
<dbReference type="RefSeq" id="WP_134641921.1">
    <property type="nucleotide sequence ID" value="NZ_SOHM01000033.1"/>
</dbReference>
<evidence type="ECO:0008006" key="4">
    <source>
        <dbReference type="Google" id="ProtNLM"/>
    </source>
</evidence>
<dbReference type="OrthoDB" id="36432at2"/>
<reference evidence="2 3" key="1">
    <citation type="submission" date="2019-03" db="EMBL/GenBank/DDBJ databases">
        <title>Genomics of glacier-inhabiting Cryobacterium strains.</title>
        <authorList>
            <person name="Liu Q."/>
            <person name="Xin Y.-H."/>
        </authorList>
    </citation>
    <scope>NUCLEOTIDE SEQUENCE [LARGE SCALE GENOMIC DNA]</scope>
    <source>
        <strain evidence="2 3">Sr59</strain>
    </source>
</reference>
<keyword evidence="3" id="KW-1185">Reference proteome</keyword>
<evidence type="ECO:0000313" key="2">
    <source>
        <dbReference type="EMBL" id="TFD86475.1"/>
    </source>
</evidence>
<evidence type="ECO:0000256" key="1">
    <source>
        <dbReference type="SAM" id="Phobius"/>
    </source>
</evidence>
<comment type="caution">
    <text evidence="2">The sequence shown here is derived from an EMBL/GenBank/DDBJ whole genome shotgun (WGS) entry which is preliminary data.</text>
</comment>
<accession>A0A4R9BKQ8</accession>
<dbReference type="Proteomes" id="UP000298468">
    <property type="component" value="Unassembled WGS sequence"/>
</dbReference>
<evidence type="ECO:0000313" key="3">
    <source>
        <dbReference type="Proteomes" id="UP000298468"/>
    </source>
</evidence>
<organism evidence="2 3">
    <name type="scientific">Cryobacterium lactosi</name>
    <dbReference type="NCBI Taxonomy" id="1259202"/>
    <lineage>
        <taxon>Bacteria</taxon>
        <taxon>Bacillati</taxon>
        <taxon>Actinomycetota</taxon>
        <taxon>Actinomycetes</taxon>
        <taxon>Micrococcales</taxon>
        <taxon>Microbacteriaceae</taxon>
        <taxon>Cryobacterium</taxon>
    </lineage>
</organism>
<feature type="transmembrane region" description="Helical" evidence="1">
    <location>
        <begin position="20"/>
        <end position="41"/>
    </location>
</feature>
<gene>
    <name evidence="2" type="ORF">E3T61_16340</name>
</gene>
<protein>
    <recommendedName>
        <fullName evidence="4">Type 4 fimbrial biogenesis protein PilX N-terminal domain-containing protein</fullName>
    </recommendedName>
</protein>
<keyword evidence="1" id="KW-1133">Transmembrane helix</keyword>
<sequence>MIGITKCRPGRRQSDESGVALVAVIGLAMVMLLMVATVLSLSTSGLVKARNDQDWNAALSAAYAGVDEYASRLSNDSTYQKYGNPAAAFTVSSGSALTTNLPGVASVNAAFGISAGGTWASLAGASTRASFRYEVDNSDYSAQGVVRIRSTGRVGSETRSVIANLKQKGFINYVYFTDYELLDPATTTVACVPSHASTTVVSGSRHNVGCVEIAFGASDEVTGPVHSNDTLKVCASSFDGKVTSSNTPLYTNGGGCSTTDWGTGVSGPVPGGVLTLPLTNGSMADETRNDLSALVPRPGCMYTGPTTITFTSDGKMRVISPWTRVTRPTLNTSVANSDPLPAACGALADLRSSAGALISVPNENLIFIQNVQTSPTNPNYWNLAATPPAAPAGFTCTDTGADSGWKFQYPASSPIAFQYPIAGEVTPPSSTPASPAYKCTNGDVYVKGVLNAAVTVAAQNNVYITGDLSYQDAATNVLGLVAQNTVWVWNPMKSCTGTFSFATGSRRTCTAMPPTDATPGERLIQAAILAVGHTFQVQNFDTGGDRGDLRVMGAIAQTYRGPVKFNNGSIINGYDKIYTYDTRLLTIAPPKFLAPTSTTYGITQFADVAAAFKSDGSTGP</sequence>
<proteinExistence type="predicted"/>
<keyword evidence="1" id="KW-0812">Transmembrane</keyword>
<name>A0A4R9BKQ8_9MICO</name>
<keyword evidence="1" id="KW-0472">Membrane</keyword>